<sequence>MRELTITDAILQARADAAAPLITFYDDASGERTELSSTTTANWAAKVASFLRDEVGVMPGDTVAVSLPAHWQTFVVLLGSWWAGADVALGPAPAASVAFCGRDEIHHLDADEVVAVPLDPFALPVSGLPSGVVDFGSSVRVHADTFSPVVAGPSALDGRTTAEVLTAAREFAATAGITGDSRVLSSRHWDGADDVVANVLATVAVGASLVQVAHPDPSAMTSRSTTERVTLSLS</sequence>
<gene>
    <name evidence="1" type="ORF">ACFQ04_16320</name>
</gene>
<comment type="caution">
    <text evidence="1">The sequence shown here is derived from an EMBL/GenBank/DDBJ whole genome shotgun (WGS) entry which is preliminary data.</text>
</comment>
<dbReference type="SUPFAM" id="SSF56801">
    <property type="entry name" value="Acetyl-CoA synthetase-like"/>
    <property type="match status" value="1"/>
</dbReference>
<evidence type="ECO:0000313" key="1">
    <source>
        <dbReference type="EMBL" id="MFD0927306.1"/>
    </source>
</evidence>
<keyword evidence="2" id="KW-1185">Reference proteome</keyword>
<protein>
    <submittedName>
        <fullName evidence="1">TIGR03089 family protein</fullName>
    </submittedName>
</protein>
<dbReference type="InterPro" id="IPR017523">
    <property type="entry name" value="Rv3268"/>
</dbReference>
<proteinExistence type="predicted"/>
<dbReference type="Proteomes" id="UP001597068">
    <property type="component" value="Unassembled WGS sequence"/>
</dbReference>
<organism evidence="1 2">
    <name type="scientific">Williamsia deligens</name>
    <dbReference type="NCBI Taxonomy" id="321325"/>
    <lineage>
        <taxon>Bacteria</taxon>
        <taxon>Bacillati</taxon>
        <taxon>Actinomycetota</taxon>
        <taxon>Actinomycetes</taxon>
        <taxon>Mycobacteriales</taxon>
        <taxon>Nocardiaceae</taxon>
        <taxon>Williamsia</taxon>
    </lineage>
</organism>
<evidence type="ECO:0000313" key="2">
    <source>
        <dbReference type="Proteomes" id="UP001597068"/>
    </source>
</evidence>
<name>A0ABW3G9G1_9NOCA</name>
<dbReference type="RefSeq" id="WP_253649121.1">
    <property type="nucleotide sequence ID" value="NZ_BAAAMO010000005.1"/>
</dbReference>
<reference evidence="2" key="1">
    <citation type="journal article" date="2019" name="Int. J. Syst. Evol. Microbiol.">
        <title>The Global Catalogue of Microorganisms (GCM) 10K type strain sequencing project: providing services to taxonomists for standard genome sequencing and annotation.</title>
        <authorList>
            <consortium name="The Broad Institute Genomics Platform"/>
            <consortium name="The Broad Institute Genome Sequencing Center for Infectious Disease"/>
            <person name="Wu L."/>
            <person name="Ma J."/>
        </authorList>
    </citation>
    <scope>NUCLEOTIDE SEQUENCE [LARGE SCALE GENOMIC DNA]</scope>
    <source>
        <strain evidence="2">CCUG 50873</strain>
    </source>
</reference>
<dbReference type="InterPro" id="IPR042099">
    <property type="entry name" value="ANL_N_sf"/>
</dbReference>
<dbReference type="NCBIfam" id="TIGR03089">
    <property type="entry name" value="TIGR03089 family protein"/>
    <property type="match status" value="1"/>
</dbReference>
<dbReference type="Gene3D" id="3.40.50.12780">
    <property type="entry name" value="N-terminal domain of ligase-like"/>
    <property type="match status" value="1"/>
</dbReference>
<accession>A0ABW3G9G1</accession>
<dbReference type="EMBL" id="JBHTIL010000004">
    <property type="protein sequence ID" value="MFD0927306.1"/>
    <property type="molecule type" value="Genomic_DNA"/>
</dbReference>